<protein>
    <submittedName>
        <fullName evidence="1">Uncharacterized protein</fullName>
    </submittedName>
</protein>
<organism evidence="1 2">
    <name type="scientific">Helicobacter pylori UM114</name>
    <dbReference type="NCBI Taxonomy" id="1355531"/>
    <lineage>
        <taxon>Bacteria</taxon>
        <taxon>Pseudomonadati</taxon>
        <taxon>Campylobacterota</taxon>
        <taxon>Epsilonproteobacteria</taxon>
        <taxon>Campylobacterales</taxon>
        <taxon>Helicobacteraceae</taxon>
        <taxon>Helicobacter</taxon>
    </lineage>
</organism>
<proteinExistence type="predicted"/>
<evidence type="ECO:0000313" key="2">
    <source>
        <dbReference type="Proteomes" id="UP000015605"/>
    </source>
</evidence>
<dbReference type="EMBL" id="AUSS01000007">
    <property type="protein sequence ID" value="EPZ93409.1"/>
    <property type="molecule type" value="Genomic_DNA"/>
</dbReference>
<name>T0EVD2_HELPX</name>
<sequence>MEILKKKAQLKKGSDLGVLKDLDTHKMKKA</sequence>
<evidence type="ECO:0000313" key="1">
    <source>
        <dbReference type="EMBL" id="EPZ93409.1"/>
    </source>
</evidence>
<dbReference type="Proteomes" id="UP000015605">
    <property type="component" value="Unassembled WGS sequence"/>
</dbReference>
<reference evidence="1 2" key="1">
    <citation type="journal article" date="2013" name="Genome Announc.">
        <title>Multiple genome sequences of Helicobacter pylori strains of diverse disease and antibiotic resistance backgrounds from Malaysia.</title>
        <authorList>
            <person name="Rehvathy V."/>
            <person name="Tan M.H."/>
            <person name="Gunaletchumy S.P."/>
            <person name="Teh X."/>
            <person name="Wang S."/>
            <person name="Baybayan P."/>
            <person name="Singh S."/>
            <person name="Ashby M."/>
            <person name="Kaakoush N.O."/>
            <person name="Mitchell H.M."/>
            <person name="Croft L.J."/>
            <person name="Goh K.L."/>
            <person name="Loke M.F."/>
            <person name="Vadivelu J."/>
        </authorList>
    </citation>
    <scope>NUCLEOTIDE SEQUENCE [LARGE SCALE GENOMIC DNA]</scope>
    <source>
        <strain evidence="1 2">UM114</strain>
    </source>
</reference>
<comment type="caution">
    <text evidence="1">The sequence shown here is derived from an EMBL/GenBank/DDBJ whole genome shotgun (WGS) entry which is preliminary data.</text>
</comment>
<accession>T0EVD2</accession>
<dbReference type="AlphaFoldDB" id="T0EVD2"/>
<gene>
    <name evidence="1" type="ORF">N207_05870</name>
</gene>